<dbReference type="Pfam" id="PF15405">
    <property type="entry name" value="PH_5"/>
    <property type="match status" value="1"/>
</dbReference>
<feature type="compositionally biased region" description="Low complexity" evidence="3">
    <location>
        <begin position="174"/>
        <end position="189"/>
    </location>
</feature>
<dbReference type="PANTHER" id="PTHR46572">
    <property type="entry name" value="RHO1 GDP-GTP EXCHANGE PROTEIN 1-RELATED"/>
    <property type="match status" value="1"/>
</dbReference>
<keyword evidence="2" id="KW-0344">Guanine-nucleotide releasing factor</keyword>
<feature type="domain" description="CNH" evidence="7">
    <location>
        <begin position="1267"/>
        <end position="1567"/>
    </location>
</feature>
<dbReference type="InterPro" id="IPR000591">
    <property type="entry name" value="DEP_dom"/>
</dbReference>
<evidence type="ECO:0000313" key="8">
    <source>
        <dbReference type="EMBL" id="GHJ86257.1"/>
    </source>
</evidence>
<evidence type="ECO:0000256" key="1">
    <source>
        <dbReference type="ARBA" id="ARBA00022553"/>
    </source>
</evidence>
<dbReference type="PROSITE" id="PS50219">
    <property type="entry name" value="CNH"/>
    <property type="match status" value="1"/>
</dbReference>
<comment type="caution">
    <text evidence="8">The sequence shown here is derived from an EMBL/GenBank/DDBJ whole genome shotgun (WGS) entry which is preliminary data.</text>
</comment>
<feature type="domain" description="DEP" evidence="6">
    <location>
        <begin position="639"/>
        <end position="715"/>
    </location>
</feature>
<dbReference type="Proteomes" id="UP000620104">
    <property type="component" value="Unassembled WGS sequence"/>
</dbReference>
<dbReference type="SUPFAM" id="SSF50729">
    <property type="entry name" value="PH domain-like"/>
    <property type="match status" value="1"/>
</dbReference>
<proteinExistence type="predicted"/>
<feature type="region of interest" description="Disordered" evidence="3">
    <location>
        <begin position="1631"/>
        <end position="1650"/>
    </location>
</feature>
<dbReference type="Pfam" id="PF00780">
    <property type="entry name" value="CNH"/>
    <property type="match status" value="1"/>
</dbReference>
<dbReference type="Gene3D" id="2.30.29.30">
    <property type="entry name" value="Pleckstrin-homology domain (PH domain)/Phosphotyrosine-binding domain (PTB)"/>
    <property type="match status" value="1"/>
</dbReference>
<dbReference type="PROSITE" id="PS50003">
    <property type="entry name" value="PH_DOMAIN"/>
    <property type="match status" value="1"/>
</dbReference>
<feature type="compositionally biased region" description="Polar residues" evidence="3">
    <location>
        <begin position="308"/>
        <end position="320"/>
    </location>
</feature>
<dbReference type="CDD" id="cd00160">
    <property type="entry name" value="RhoGEF"/>
    <property type="match status" value="1"/>
</dbReference>
<keyword evidence="1" id="KW-0597">Phosphoprotein</keyword>
<dbReference type="GO" id="GO:0035556">
    <property type="term" value="P:intracellular signal transduction"/>
    <property type="evidence" value="ECO:0007669"/>
    <property type="project" value="InterPro"/>
</dbReference>
<dbReference type="Pfam" id="PF00610">
    <property type="entry name" value="DEP"/>
    <property type="match status" value="1"/>
</dbReference>
<dbReference type="SMART" id="SM00233">
    <property type="entry name" value="PH"/>
    <property type="match status" value="1"/>
</dbReference>
<evidence type="ECO:0000256" key="2">
    <source>
        <dbReference type="ARBA" id="ARBA00022658"/>
    </source>
</evidence>
<feature type="compositionally biased region" description="Basic and acidic residues" evidence="3">
    <location>
        <begin position="136"/>
        <end position="152"/>
    </location>
</feature>
<feature type="region of interest" description="Disordered" evidence="3">
    <location>
        <begin position="1"/>
        <end position="191"/>
    </location>
</feature>
<accession>A0A8H3TSA6</accession>
<evidence type="ECO:0000259" key="4">
    <source>
        <dbReference type="PROSITE" id="PS50003"/>
    </source>
</evidence>
<dbReference type="Gene3D" id="1.10.10.10">
    <property type="entry name" value="Winged helix-like DNA-binding domain superfamily/Winged helix DNA-binding domain"/>
    <property type="match status" value="1"/>
</dbReference>
<reference evidence="8" key="1">
    <citation type="submission" date="2020-07" db="EMBL/GenBank/DDBJ databases">
        <title>Draft Genome Sequence of a Deep-Sea Yeast, Naganishia (Cryptococcus) liquefaciens strain N6.</title>
        <authorList>
            <person name="Han Y.W."/>
            <person name="Kajitani R."/>
            <person name="Morimoto H."/>
            <person name="Parhat M."/>
            <person name="Tsubouchi H."/>
            <person name="Bakenova O."/>
            <person name="Ogata M."/>
            <person name="Argunhan B."/>
            <person name="Aoki R."/>
            <person name="Kajiwara S."/>
            <person name="Itoh T."/>
            <person name="Iwasaki H."/>
        </authorList>
    </citation>
    <scope>NUCLEOTIDE SEQUENCE</scope>
    <source>
        <strain evidence="8">N6</strain>
    </source>
</reference>
<dbReference type="SMART" id="SM00049">
    <property type="entry name" value="DEP"/>
    <property type="match status" value="1"/>
</dbReference>
<feature type="region of interest" description="Disordered" evidence="3">
    <location>
        <begin position="203"/>
        <end position="240"/>
    </location>
</feature>
<organism evidence="8 9">
    <name type="scientific">Naganishia liquefaciens</name>
    <dbReference type="NCBI Taxonomy" id="104408"/>
    <lineage>
        <taxon>Eukaryota</taxon>
        <taxon>Fungi</taxon>
        <taxon>Dikarya</taxon>
        <taxon>Basidiomycota</taxon>
        <taxon>Agaricomycotina</taxon>
        <taxon>Tremellomycetes</taxon>
        <taxon>Filobasidiales</taxon>
        <taxon>Filobasidiaceae</taxon>
        <taxon>Naganishia</taxon>
    </lineage>
</organism>
<name>A0A8H3TSA6_9TREE</name>
<evidence type="ECO:0000259" key="7">
    <source>
        <dbReference type="PROSITE" id="PS50219"/>
    </source>
</evidence>
<dbReference type="SUPFAM" id="SSF48065">
    <property type="entry name" value="DBL homology domain (DH-domain)"/>
    <property type="match status" value="1"/>
</dbReference>
<feature type="region of interest" description="Disordered" evidence="3">
    <location>
        <begin position="1587"/>
        <end position="1615"/>
    </location>
</feature>
<dbReference type="CDD" id="cd04435">
    <property type="entry name" value="DEP_fRom2"/>
    <property type="match status" value="1"/>
</dbReference>
<feature type="domain" description="DH" evidence="5">
    <location>
        <begin position="883"/>
        <end position="1070"/>
    </location>
</feature>
<dbReference type="PROSITE" id="PS50010">
    <property type="entry name" value="DH_2"/>
    <property type="match status" value="1"/>
</dbReference>
<dbReference type="InterPro" id="IPR036390">
    <property type="entry name" value="WH_DNA-bd_sf"/>
</dbReference>
<dbReference type="PROSITE" id="PS50186">
    <property type="entry name" value="DEP"/>
    <property type="match status" value="1"/>
</dbReference>
<dbReference type="GO" id="GO:0005085">
    <property type="term" value="F:guanyl-nucleotide exchange factor activity"/>
    <property type="evidence" value="ECO:0007669"/>
    <property type="project" value="UniProtKB-KW"/>
</dbReference>
<feature type="region of interest" description="Disordered" evidence="3">
    <location>
        <begin position="308"/>
        <end position="354"/>
    </location>
</feature>
<keyword evidence="9" id="KW-1185">Reference proteome</keyword>
<dbReference type="Pfam" id="PF00621">
    <property type="entry name" value="RhoGEF"/>
    <property type="match status" value="1"/>
</dbReference>
<dbReference type="InterPro" id="IPR011993">
    <property type="entry name" value="PH-like_dom_sf"/>
</dbReference>
<gene>
    <name evidence="8" type="ORF">NliqN6_2659</name>
</gene>
<dbReference type="InterPro" id="IPR035899">
    <property type="entry name" value="DBL_dom_sf"/>
</dbReference>
<dbReference type="SUPFAM" id="SSF46785">
    <property type="entry name" value="Winged helix' DNA-binding domain"/>
    <property type="match status" value="1"/>
</dbReference>
<dbReference type="EMBL" id="BLZA01000017">
    <property type="protein sequence ID" value="GHJ86257.1"/>
    <property type="molecule type" value="Genomic_DNA"/>
</dbReference>
<evidence type="ECO:0000259" key="5">
    <source>
        <dbReference type="PROSITE" id="PS50010"/>
    </source>
</evidence>
<feature type="compositionally biased region" description="Low complexity" evidence="3">
    <location>
        <begin position="750"/>
        <end position="766"/>
    </location>
</feature>
<dbReference type="OrthoDB" id="2272012at2759"/>
<evidence type="ECO:0000256" key="3">
    <source>
        <dbReference type="SAM" id="MobiDB-lite"/>
    </source>
</evidence>
<dbReference type="SMART" id="SM00325">
    <property type="entry name" value="RhoGEF"/>
    <property type="match status" value="1"/>
</dbReference>
<feature type="region of interest" description="Disordered" evidence="3">
    <location>
        <begin position="740"/>
        <end position="773"/>
    </location>
</feature>
<feature type="compositionally biased region" description="Low complexity" evidence="3">
    <location>
        <begin position="16"/>
        <end position="35"/>
    </location>
</feature>
<sequence length="1650" mass="181932">MRPSGPRVRSNDPRQQRQPVSASVSSSSASRQPPVRNGPPADRDQVFASIFGRSAGGHHTAANSAHSSPGPQGHNYPANLAPAHAYPQQQFIAASHDPYAHSGRQPISNAGYEAFAPPLPPPTGHYGQIPPSLAGPRDRPMMRAGTDFDRDSQNNAYRFEPDYPRARRTSTTPSVDGSSTFSSRSSLGGYPAGAPAGFTSITSPGSALPYDRDPGQPLQTRSVSGASSSTAYPMNDPYNRPQRDSSLLATAKLAHNNSITSNRSIGNAASGPAYGGRHEPTTVHQHTSAMDSPGSMYDSIFETAFANSSTTSLPHAQGQSPKPLAVQASIDRSDADSPPPEYSTYAPHEVTASSTMRPYQAGAVSRSGIPALPEIVRDAEGLRLFDDSAGLDESVRKSYFSQNSGSVAMRMSPSRSSGQHSYEDEMRDYVHPVGFRQEVYGARTHRRQMSNSSIISTGSGQSGYANAAGVSRSNSHLLSMESSSRLSDARGSPIMASPTAGSVSDFFPGGANSRPHRLSAGPSTESIRSLPYIAGGNLQAGQRTSHGSIDARSTSFSGAQANRDAAVTAVRTGSLGHAGRFGRSQTAGGVSGGIPSPSSHTSELGAKALRSKPPSMSQAGRHRFLDVYPALLSRVAETFRQHIPLSDRVKDGLSYKDAFDGKEALDLLCDIIRTPDRNLSMLVARSLEAQKFFHEVTYGGYRFKDDPTELYRFKDRLPSPFPGAENGMPDVDLELNTTGGSFRPGIRPTSKGYSSGSLSSPINSTSASPLVTPHTAHDALKNPDDATVQPSNDYASEDVSLPTGVFILLSACYSPTCSKEKLCYSPSCPRRADQQRRLNLKVQPALTRKTSDESLVEVKETGTLWIHSVPKEVVDSVDEREMRRQEAINELIYTERDFVRDMEYLRDRWIKPLRTNEVIPQAKRESFVTQVFWNTHEILAVNSVFSERLTKRQKHHHIVPHIADIVLEFIAKFEPFVVYGAHQLFGKYEFEKEKTSNPAFQKFVDDTERDPTSRKLELNGYLTKPTTRLARYPLLLKEIMKHTPDDNPDKEDIPKATELIKDFLTRVNEESGKSENMFNLAQLDQQLVFRHGENFDLHLRDKNRQLVFKGPLKCRGGPNGNGENADLLAFLFDHALLLVKPKWINKQHEQYKVYRKPIPLELMIVTAPEEARIAMKTATTRAKMGSLARTANGKSAKDVIHKPDSKHGFSLTIQHLGRKGYYLTLWAASFAARQNWLEHIDEQQQNLRNRSRIFETMSLTDRFFVGLNKVNCASPYDGGRRMIYGTDEGVFFSNLRDERLRTPAKVVAIPDVTQVDVLEEFQLLIVLAERSVTAFPLEALDPTDPTAALKRGKRLSSHTSFFKSGICLGRMLLCIVKSSSLSSTIKVLEPIDMTQRGKKQPTPFRKLLNNGNAHNEPFKVMKEFYIPTESSSLMMLKTKLCVATTRGFEVIDLETLDTQGLLDPSDSSLDFVARRENVRPVSIYRIEEFFLLCYAEFAFYVNKTGWRARPRWAIQWEGVPTSFALHYPYILAFEATFVEVRHVETGHLVQIIPGNQIRCLFADSPPSQIHTPQGPLIPYRNVPGGPAGFPGPYGPHQPGYGPPRPPGPPPPRIRNQIIFVSDEGNVQVVRLAPPGPTPHRTGQYGSVSRR</sequence>
<feature type="compositionally biased region" description="Pro residues" evidence="3">
    <location>
        <begin position="1592"/>
        <end position="1612"/>
    </location>
</feature>
<evidence type="ECO:0000313" key="9">
    <source>
        <dbReference type="Proteomes" id="UP000620104"/>
    </source>
</evidence>
<dbReference type="InterPro" id="IPR041675">
    <property type="entry name" value="PH_5"/>
</dbReference>
<evidence type="ECO:0000259" key="6">
    <source>
        <dbReference type="PROSITE" id="PS50186"/>
    </source>
</evidence>
<feature type="domain" description="PH" evidence="4">
    <location>
        <begin position="1105"/>
        <end position="1245"/>
    </location>
</feature>
<dbReference type="InterPro" id="IPR000219">
    <property type="entry name" value="DH_dom"/>
</dbReference>
<dbReference type="InterPro" id="IPR052233">
    <property type="entry name" value="Rho-type_GEFs"/>
</dbReference>
<dbReference type="PANTHER" id="PTHR46572:SF2">
    <property type="entry name" value="RHO1 GDP-GTP EXCHANGE PROTEIN 1-RELATED"/>
    <property type="match status" value="1"/>
</dbReference>
<dbReference type="Gene3D" id="1.20.900.10">
    <property type="entry name" value="Dbl homology (DH) domain"/>
    <property type="match status" value="1"/>
</dbReference>
<dbReference type="InterPro" id="IPR001180">
    <property type="entry name" value="CNH_dom"/>
</dbReference>
<feature type="compositionally biased region" description="Polar residues" evidence="3">
    <location>
        <begin position="61"/>
        <end position="70"/>
    </location>
</feature>
<dbReference type="InterPro" id="IPR036388">
    <property type="entry name" value="WH-like_DNA-bd_sf"/>
</dbReference>
<feature type="compositionally biased region" description="Polar residues" evidence="3">
    <location>
        <begin position="217"/>
        <end position="232"/>
    </location>
</feature>
<protein>
    <submittedName>
        <fullName evidence="8">Uncharacterized protein</fullName>
    </submittedName>
</protein>
<dbReference type="SMART" id="SM00036">
    <property type="entry name" value="CNH"/>
    <property type="match status" value="1"/>
</dbReference>
<dbReference type="InterPro" id="IPR001849">
    <property type="entry name" value="PH_domain"/>
</dbReference>
<feature type="region of interest" description="Disordered" evidence="3">
    <location>
        <begin position="577"/>
        <end position="617"/>
    </location>
</feature>
<feature type="region of interest" description="Disordered" evidence="3">
    <location>
        <begin position="261"/>
        <end position="291"/>
    </location>
</feature>